<keyword evidence="1 7" id="KW-0813">Transport</keyword>
<dbReference type="Proteomes" id="UP000492821">
    <property type="component" value="Unassembled WGS sequence"/>
</dbReference>
<organism evidence="9 10">
    <name type="scientific">Panagrellus redivivus</name>
    <name type="common">Microworm</name>
    <dbReference type="NCBI Taxonomy" id="6233"/>
    <lineage>
        <taxon>Eukaryota</taxon>
        <taxon>Metazoa</taxon>
        <taxon>Ecdysozoa</taxon>
        <taxon>Nematoda</taxon>
        <taxon>Chromadorea</taxon>
        <taxon>Rhabditida</taxon>
        <taxon>Tylenchina</taxon>
        <taxon>Panagrolaimomorpha</taxon>
        <taxon>Panagrolaimoidea</taxon>
        <taxon>Panagrolaimidae</taxon>
        <taxon>Panagrellus</taxon>
    </lineage>
</organism>
<dbReference type="PROSITE" id="PS01033">
    <property type="entry name" value="GLOBIN"/>
    <property type="match status" value="1"/>
</dbReference>
<dbReference type="GO" id="GO:0005506">
    <property type="term" value="F:iron ion binding"/>
    <property type="evidence" value="ECO:0007669"/>
    <property type="project" value="InterPro"/>
</dbReference>
<dbReference type="SUPFAM" id="SSF46458">
    <property type="entry name" value="Globin-like"/>
    <property type="match status" value="1"/>
</dbReference>
<evidence type="ECO:0000256" key="7">
    <source>
        <dbReference type="RuleBase" id="RU000356"/>
    </source>
</evidence>
<dbReference type="InterPro" id="IPR012292">
    <property type="entry name" value="Globin/Proto"/>
</dbReference>
<dbReference type="InterPro" id="IPR044399">
    <property type="entry name" value="Mb-like_M"/>
</dbReference>
<dbReference type="InterPro" id="IPR000971">
    <property type="entry name" value="Globin"/>
</dbReference>
<evidence type="ECO:0000256" key="6">
    <source>
        <dbReference type="PIRSR" id="PIRSR002026-1"/>
    </source>
</evidence>
<dbReference type="Gene3D" id="1.10.490.10">
    <property type="entry name" value="Globins"/>
    <property type="match status" value="1"/>
</dbReference>
<dbReference type="InterPro" id="IPR009050">
    <property type="entry name" value="Globin-like_sf"/>
</dbReference>
<dbReference type="GO" id="GO:0020037">
    <property type="term" value="F:heme binding"/>
    <property type="evidence" value="ECO:0007669"/>
    <property type="project" value="InterPro"/>
</dbReference>
<keyword evidence="4 6" id="KW-0479">Metal-binding</keyword>
<proteinExistence type="inferred from homology"/>
<evidence type="ECO:0000259" key="8">
    <source>
        <dbReference type="PROSITE" id="PS01033"/>
    </source>
</evidence>
<accession>A0A7E4W3A7</accession>
<feature type="domain" description="Globin" evidence="8">
    <location>
        <begin position="9"/>
        <end position="150"/>
    </location>
</feature>
<reference evidence="10" key="2">
    <citation type="submission" date="2020-10" db="UniProtKB">
        <authorList>
            <consortium name="WormBaseParasite"/>
        </authorList>
    </citation>
    <scope>IDENTIFICATION</scope>
</reference>
<evidence type="ECO:0000256" key="3">
    <source>
        <dbReference type="ARBA" id="ARBA00022621"/>
    </source>
</evidence>
<dbReference type="CDD" id="cd01040">
    <property type="entry name" value="Mb-like"/>
    <property type="match status" value="1"/>
</dbReference>
<keyword evidence="5 6" id="KW-0408">Iron</keyword>
<dbReference type="InterPro" id="IPR012085">
    <property type="entry name" value="Globin_nematode"/>
</dbReference>
<feature type="binding site" description="proximal binding residue" evidence="6">
    <location>
        <position position="99"/>
    </location>
    <ligand>
        <name>heme</name>
        <dbReference type="ChEBI" id="CHEBI:30413"/>
    </ligand>
    <ligandPart>
        <name>Fe</name>
        <dbReference type="ChEBI" id="CHEBI:18248"/>
    </ligandPart>
</feature>
<reference evidence="9" key="1">
    <citation type="journal article" date="2013" name="Genetics">
        <title>The draft genome and transcriptome of Panagrellus redivivus are shaped by the harsh demands of a free-living lifestyle.</title>
        <authorList>
            <person name="Srinivasan J."/>
            <person name="Dillman A.R."/>
            <person name="Macchietto M.G."/>
            <person name="Heikkinen L."/>
            <person name="Lakso M."/>
            <person name="Fracchia K.M."/>
            <person name="Antoshechkin I."/>
            <person name="Mortazavi A."/>
            <person name="Wong G."/>
            <person name="Sternberg P.W."/>
        </authorList>
    </citation>
    <scope>NUCLEOTIDE SEQUENCE [LARGE SCALE GENOMIC DNA]</scope>
    <source>
        <strain evidence="9">MT8872</strain>
    </source>
</reference>
<evidence type="ECO:0000313" key="10">
    <source>
        <dbReference type="WBParaSite" id="Pan_g6637.t1"/>
    </source>
</evidence>
<dbReference type="Pfam" id="PF00042">
    <property type="entry name" value="Globin"/>
    <property type="match status" value="1"/>
</dbReference>
<protein>
    <submittedName>
        <fullName evidence="10">GLOBIN domain-containing protein</fullName>
    </submittedName>
</protein>
<name>A0A7E4W3A7_PANRE</name>
<comment type="similarity">
    <text evidence="7">Belongs to the globin family.</text>
</comment>
<dbReference type="PIRSF" id="PIRSF002026">
    <property type="entry name" value="Nematode_globin"/>
    <property type="match status" value="1"/>
</dbReference>
<keyword evidence="3 7" id="KW-0561">Oxygen transport</keyword>
<keyword evidence="9" id="KW-1185">Reference proteome</keyword>
<evidence type="ECO:0000256" key="4">
    <source>
        <dbReference type="ARBA" id="ARBA00022723"/>
    </source>
</evidence>
<evidence type="ECO:0000313" key="9">
    <source>
        <dbReference type="Proteomes" id="UP000492821"/>
    </source>
</evidence>
<dbReference type="GO" id="GO:0019825">
    <property type="term" value="F:oxygen binding"/>
    <property type="evidence" value="ECO:0007669"/>
    <property type="project" value="InterPro"/>
</dbReference>
<dbReference type="AlphaFoldDB" id="A0A7E4W3A7"/>
<evidence type="ECO:0000256" key="2">
    <source>
        <dbReference type="ARBA" id="ARBA00022617"/>
    </source>
</evidence>
<keyword evidence="2 7" id="KW-0349">Heme</keyword>
<dbReference type="WBParaSite" id="Pan_g6637.t1">
    <property type="protein sequence ID" value="Pan_g6637.t1"/>
    <property type="gene ID" value="Pan_g6637"/>
</dbReference>
<sequence>MNRQHVAKLCSESLKVIPIGTSAECIAATLDFYIFIFTEHPELRIHFKGAETFTPEDVANSERFRKAGQRGMLGLHILPTLYTDPDVFLGYARETTNRHRSYKMGNHLWHGFFPIFIDFLETKQKLDNETKDAWLQLGNEFADECLTYLASNDREQ</sequence>
<dbReference type="GO" id="GO:0005344">
    <property type="term" value="F:oxygen carrier activity"/>
    <property type="evidence" value="ECO:0007669"/>
    <property type="project" value="UniProtKB-KW"/>
</dbReference>
<evidence type="ECO:0000256" key="1">
    <source>
        <dbReference type="ARBA" id="ARBA00022448"/>
    </source>
</evidence>
<evidence type="ECO:0000256" key="5">
    <source>
        <dbReference type="ARBA" id="ARBA00023004"/>
    </source>
</evidence>